<dbReference type="RefSeq" id="XP_001798864.1">
    <property type="nucleotide sequence ID" value="XM_001798812.1"/>
</dbReference>
<dbReference type="EMBL" id="CH445337">
    <property type="protein sequence ID" value="EAT83722.1"/>
    <property type="molecule type" value="Genomic_DNA"/>
</dbReference>
<dbReference type="Proteomes" id="UP000001055">
    <property type="component" value="Unassembled WGS sequence"/>
</dbReference>
<gene>
    <name evidence="1" type="ORF">SNOG_08554</name>
</gene>
<organism evidence="1 2">
    <name type="scientific">Phaeosphaeria nodorum (strain SN15 / ATCC MYA-4574 / FGSC 10173)</name>
    <name type="common">Glume blotch fungus</name>
    <name type="synonym">Parastagonospora nodorum</name>
    <dbReference type="NCBI Taxonomy" id="321614"/>
    <lineage>
        <taxon>Eukaryota</taxon>
        <taxon>Fungi</taxon>
        <taxon>Dikarya</taxon>
        <taxon>Ascomycota</taxon>
        <taxon>Pezizomycotina</taxon>
        <taxon>Dothideomycetes</taxon>
        <taxon>Pleosporomycetidae</taxon>
        <taxon>Pleosporales</taxon>
        <taxon>Pleosporineae</taxon>
        <taxon>Phaeosphaeriaceae</taxon>
        <taxon>Parastagonospora</taxon>
    </lineage>
</organism>
<dbReference type="GeneID" id="5975763"/>
<reference evidence="2" key="1">
    <citation type="journal article" date="2007" name="Plant Cell">
        <title>Dothideomycete-plant interactions illuminated by genome sequencing and EST analysis of the wheat pathogen Stagonospora nodorum.</title>
        <authorList>
            <person name="Hane J.K."/>
            <person name="Lowe R.G."/>
            <person name="Solomon P.S."/>
            <person name="Tan K.C."/>
            <person name="Schoch C.L."/>
            <person name="Spatafora J.W."/>
            <person name="Crous P.W."/>
            <person name="Kodira C."/>
            <person name="Birren B.W."/>
            <person name="Galagan J.E."/>
            <person name="Torriani S.F."/>
            <person name="McDonald B.A."/>
            <person name="Oliver R.P."/>
        </authorList>
    </citation>
    <scope>NUCLEOTIDE SEQUENCE [LARGE SCALE GENOMIC DNA]</scope>
    <source>
        <strain evidence="2">SN15 / ATCC MYA-4574 / FGSC 10173</strain>
    </source>
</reference>
<sequence length="132" mass="15689">MTISWEPFSLFLVSDYLQWYDSQLLSQMFDYFLIQYGADVSSKSLRGQGALDLVLRSGPRFPNRWWYERVRQQLLAKLGLLLEAGCDPRIKLRFSKTDVEPREWCWWKALDTEKKRRSLLPPQETQHLPPLP</sequence>
<proteinExistence type="predicted"/>
<dbReference type="AlphaFoldDB" id="Q0UI60"/>
<dbReference type="VEuPathDB" id="FungiDB:JI435_085550"/>
<dbReference type="InParanoid" id="Q0UI60"/>
<dbReference type="KEGG" id="pno:SNOG_08554"/>
<name>Q0UI60_PHANO</name>
<protein>
    <submittedName>
        <fullName evidence="1">Uncharacterized protein</fullName>
    </submittedName>
</protein>
<evidence type="ECO:0000313" key="1">
    <source>
        <dbReference type="EMBL" id="EAT83722.1"/>
    </source>
</evidence>
<accession>Q0UI60</accession>
<evidence type="ECO:0000313" key="2">
    <source>
        <dbReference type="Proteomes" id="UP000001055"/>
    </source>
</evidence>